<proteinExistence type="predicted"/>
<evidence type="ECO:0000313" key="2">
    <source>
        <dbReference type="EMBL" id="KZT66651.1"/>
    </source>
</evidence>
<feature type="compositionally biased region" description="Acidic residues" evidence="1">
    <location>
        <begin position="1276"/>
        <end position="1295"/>
    </location>
</feature>
<feature type="region of interest" description="Disordered" evidence="1">
    <location>
        <begin position="1"/>
        <end position="68"/>
    </location>
</feature>
<feature type="compositionally biased region" description="Polar residues" evidence="1">
    <location>
        <begin position="737"/>
        <end position="750"/>
    </location>
</feature>
<sequence length="1302" mass="147819">MPERLADYLPTTSIGMPAHIPTPILTEPGSSRRAASPASQREHTPERSSSRPLSEAPDPPEPPLYYQTKPDTFGVFRCYVTRPRAELRGANSLGDLTDTATLHPQRTGTQDVSAAHGFGPRVVQRLRAGIDMATEWFYPFLNATVFRLMAWANTGSALKSDAELQRLVDEVILAEDFDREHLRCFRVAKEQDHLDTLDKPDNVFSSADGWHETSVKISVPKEGVRLGSEVEAPVFEIPNVYHRRLTEVIRSAAEQSDANTYNWLSFRQYWNRAAHATGSTGAASSDSEEETRTNSQTHENIRLFSDLPNTDAMLEEEARICAQPRNTADGPQVEYVVAPLMPASDSTHLANFGGAHLWPVYIFVAWMCKYVRACPSAFAAHHLAYLPSLPETLQDWYQKQYGISATSDILRFCKKELMHAIWLLIMDDEFMAAYHNGMLVHCGDGILRRIFPRFFTYSADYPEKALLACIRFLGRCPCPRCLVEKANILKTGWSGDQPSPTDLRMDSSTLRSIISRVRRWIFERGYTLASKAISTIMDPISVLPTQSAFSVRLADTGFNFYSVFVPDVLHEFELGVWKAIFIHLLRILYAEGKDRIQIMNERFRRVPTFGRSTIRRFARNVSGMKQMAGRDFEDILQCILPVVDGLLPPPHDDRLQRLLFQLAYWHGLAKLRLHSEETLAIFHGATVDLGVAVRKFLRKVCKAYNTQELPREEAARGRRSAAMAAKQSAAGIKSKKQPSNSNTTSRTQPGASGPKQKLLNLLTFKYHSLTHYPFAIPWFGTLDVMNTQQSELEHRHVKRFYMRTNKNNAARQIARRQRRQHHLMRIMEKDRQRRADLAAEAEAHWQASAQQQEPQSATQPQPRPSDLATPRNGTLHHAEPSDGSHVRRGATLALSEQEPLPFHTSAKERYHISDSERHYENIFKWVNAPANRKDCAFKDFIPMLKDHLLSRLTDREYDGDESGGFGPDEHDTVRFVNDRIYFHKALRINYTTYDMRRAQDTLNTQTQRDVMLLAPPEDDGDENANTHPYWYARIIGILHVNVKHRGFLSKSKNAQRMDVLWIRWFGRDNSAPGGFETCRLHRVGFIDSDSSDPSFGFLDPRQVLRASHMIPGFSYGRTEEYLPPSIARQPEDKDEDYVYYYIGMFVDRDMLMRYLGGAVGHKGLPSNRITARSLLLAIAKYLHLCKPTHSLRYPQDGLNAALVDDLWGRAANHDHAGNGAEDPVLSGDQLDGCEAAEGVPSDEEDFAYRWEYEEDIEDEGSGEEGGEEHESGNVDAVDDDLNPDDMEGDWEDEYDTNGYAPL</sequence>
<feature type="compositionally biased region" description="Acidic residues" evidence="1">
    <location>
        <begin position="1252"/>
        <end position="1267"/>
    </location>
</feature>
<dbReference type="Proteomes" id="UP000076727">
    <property type="component" value="Unassembled WGS sequence"/>
</dbReference>
<gene>
    <name evidence="2" type="ORF">DAEQUDRAFT_813441</name>
</gene>
<evidence type="ECO:0000256" key="1">
    <source>
        <dbReference type="SAM" id="MobiDB-lite"/>
    </source>
</evidence>
<feature type="region of interest" description="Disordered" evidence="1">
    <location>
        <begin position="711"/>
        <end position="754"/>
    </location>
</feature>
<dbReference type="OrthoDB" id="3208495at2759"/>
<dbReference type="InterPro" id="IPR041078">
    <property type="entry name" value="Plavaka"/>
</dbReference>
<reference evidence="2 3" key="1">
    <citation type="journal article" date="2016" name="Mol. Biol. Evol.">
        <title>Comparative Genomics of Early-Diverging Mushroom-Forming Fungi Provides Insights into the Origins of Lignocellulose Decay Capabilities.</title>
        <authorList>
            <person name="Nagy L.G."/>
            <person name="Riley R."/>
            <person name="Tritt A."/>
            <person name="Adam C."/>
            <person name="Daum C."/>
            <person name="Floudas D."/>
            <person name="Sun H."/>
            <person name="Yadav J.S."/>
            <person name="Pangilinan J."/>
            <person name="Larsson K.H."/>
            <person name="Matsuura K."/>
            <person name="Barry K."/>
            <person name="Labutti K."/>
            <person name="Kuo R."/>
            <person name="Ohm R.A."/>
            <person name="Bhattacharya S.S."/>
            <person name="Shirouzu T."/>
            <person name="Yoshinaga Y."/>
            <person name="Martin F.M."/>
            <person name="Grigoriev I.V."/>
            <person name="Hibbett D.S."/>
        </authorList>
    </citation>
    <scope>NUCLEOTIDE SEQUENCE [LARGE SCALE GENOMIC DNA]</scope>
    <source>
        <strain evidence="2 3">L-15889</strain>
    </source>
</reference>
<feature type="region of interest" description="Disordered" evidence="1">
    <location>
        <begin position="278"/>
        <end position="301"/>
    </location>
</feature>
<evidence type="ECO:0000313" key="3">
    <source>
        <dbReference type="Proteomes" id="UP000076727"/>
    </source>
</evidence>
<name>A0A165N8E3_9APHY</name>
<accession>A0A165N8E3</accession>
<keyword evidence="3" id="KW-1185">Reference proteome</keyword>
<protein>
    <submittedName>
        <fullName evidence="2">Uncharacterized protein</fullName>
    </submittedName>
</protein>
<feature type="compositionally biased region" description="Low complexity" evidence="1">
    <location>
        <begin position="844"/>
        <end position="860"/>
    </location>
</feature>
<dbReference type="STRING" id="1314783.A0A165N8E3"/>
<feature type="compositionally biased region" description="Basic and acidic residues" evidence="1">
    <location>
        <begin position="40"/>
        <end position="49"/>
    </location>
</feature>
<dbReference type="Pfam" id="PF18759">
    <property type="entry name" value="Plavaka"/>
    <property type="match status" value="1"/>
</dbReference>
<feature type="compositionally biased region" description="Basic and acidic residues" evidence="1">
    <location>
        <begin position="876"/>
        <end position="885"/>
    </location>
</feature>
<feature type="compositionally biased region" description="Low complexity" evidence="1">
    <location>
        <begin position="720"/>
        <end position="730"/>
    </location>
</feature>
<feature type="region of interest" description="Disordered" evidence="1">
    <location>
        <begin position="1214"/>
        <end position="1302"/>
    </location>
</feature>
<feature type="compositionally biased region" description="Basic and acidic residues" evidence="1">
    <location>
        <begin position="831"/>
        <end position="843"/>
    </location>
</feature>
<feature type="region of interest" description="Disordered" evidence="1">
    <location>
        <begin position="831"/>
        <end position="887"/>
    </location>
</feature>
<organism evidence="2 3">
    <name type="scientific">Daedalea quercina L-15889</name>
    <dbReference type="NCBI Taxonomy" id="1314783"/>
    <lineage>
        <taxon>Eukaryota</taxon>
        <taxon>Fungi</taxon>
        <taxon>Dikarya</taxon>
        <taxon>Basidiomycota</taxon>
        <taxon>Agaricomycotina</taxon>
        <taxon>Agaricomycetes</taxon>
        <taxon>Polyporales</taxon>
        <taxon>Fomitopsis</taxon>
    </lineage>
</organism>
<dbReference type="EMBL" id="KV429086">
    <property type="protein sequence ID" value="KZT66651.1"/>
    <property type="molecule type" value="Genomic_DNA"/>
</dbReference>